<evidence type="ECO:0000313" key="4">
    <source>
        <dbReference type="Proteomes" id="UP000283895"/>
    </source>
</evidence>
<keyword evidence="4" id="KW-1185">Reference proteome</keyword>
<evidence type="ECO:0000256" key="2">
    <source>
        <dbReference type="SAM" id="Phobius"/>
    </source>
</evidence>
<keyword evidence="2" id="KW-1133">Transmembrane helix</keyword>
<proteinExistence type="predicted"/>
<gene>
    <name evidence="3" type="ORF">VMCG_03030</name>
</gene>
<dbReference type="Proteomes" id="UP000283895">
    <property type="component" value="Unassembled WGS sequence"/>
</dbReference>
<evidence type="ECO:0000313" key="3">
    <source>
        <dbReference type="EMBL" id="ROW08303.1"/>
    </source>
</evidence>
<keyword evidence="2" id="KW-0472">Membrane</keyword>
<keyword evidence="2" id="KW-0812">Transmembrane</keyword>
<protein>
    <submittedName>
        <fullName evidence="3">Uncharacterized protein</fullName>
    </submittedName>
</protein>
<dbReference type="OrthoDB" id="5425637at2759"/>
<sequence length="170" mass="18115">MATATSDYFPLATDYPYTGNDGSTAGTANSEGNGTPDNDAGASGGSSGKTFDISTGALIAIVLVVVIVALLGIATATLFYIAKKKEWKVREAIRRSAKKVVTALTPRRSEFPRSVKEGSVRSGRSGRPGRSRGAVFRLEEVPPTPHLKPEDLEKGFAAKVDVKHKYFGRK</sequence>
<organism evidence="3 4">
    <name type="scientific">Cytospora schulzeri</name>
    <dbReference type="NCBI Taxonomy" id="448051"/>
    <lineage>
        <taxon>Eukaryota</taxon>
        <taxon>Fungi</taxon>
        <taxon>Dikarya</taxon>
        <taxon>Ascomycota</taxon>
        <taxon>Pezizomycotina</taxon>
        <taxon>Sordariomycetes</taxon>
        <taxon>Sordariomycetidae</taxon>
        <taxon>Diaporthales</taxon>
        <taxon>Cytosporaceae</taxon>
        <taxon>Cytospora</taxon>
    </lineage>
</organism>
<evidence type="ECO:0000256" key="1">
    <source>
        <dbReference type="SAM" id="MobiDB-lite"/>
    </source>
</evidence>
<feature type="region of interest" description="Disordered" evidence="1">
    <location>
        <begin position="20"/>
        <end position="46"/>
    </location>
</feature>
<feature type="compositionally biased region" description="Polar residues" evidence="1">
    <location>
        <begin position="20"/>
        <end position="36"/>
    </location>
</feature>
<comment type="caution">
    <text evidence="3">The sequence shown here is derived from an EMBL/GenBank/DDBJ whole genome shotgun (WGS) entry which is preliminary data.</text>
</comment>
<dbReference type="AlphaFoldDB" id="A0A423WXQ5"/>
<feature type="transmembrane region" description="Helical" evidence="2">
    <location>
        <begin position="57"/>
        <end position="81"/>
    </location>
</feature>
<accession>A0A423WXQ5</accession>
<feature type="region of interest" description="Disordered" evidence="1">
    <location>
        <begin position="112"/>
        <end position="147"/>
    </location>
</feature>
<reference evidence="3 4" key="1">
    <citation type="submission" date="2015-09" db="EMBL/GenBank/DDBJ databases">
        <title>Host preference determinants of Valsa canker pathogens revealed by comparative genomics.</title>
        <authorList>
            <person name="Yin Z."/>
            <person name="Huang L."/>
        </authorList>
    </citation>
    <scope>NUCLEOTIDE SEQUENCE [LARGE SCALE GENOMIC DNA]</scope>
    <source>
        <strain evidence="3 4">03-1</strain>
    </source>
</reference>
<dbReference type="EMBL" id="LKEA01000006">
    <property type="protein sequence ID" value="ROW08303.1"/>
    <property type="molecule type" value="Genomic_DNA"/>
</dbReference>
<name>A0A423WXQ5_9PEZI</name>